<evidence type="ECO:0000313" key="1">
    <source>
        <dbReference type="EMBL" id="CAI9943917.1"/>
    </source>
</evidence>
<sequence length="429" mass="46763">MSVNGHTVKESQINITLKFEVVSGALICIICDLHVYNSSLVFVATGHKISGVILEALSYIEIELTFIQFRITSKYSSGIVSLVNKSDLNLTIIDSRLAGSNLLSSEDSGYIAVAVLSTMTVSLNTFYICVNNISRFGLINATVTDHGSEMARCDVCGIQTVVYGLCADSLDHATLANGTLQCMFPFEFVDNSCVCAYGHMLNGSTCVDIIDQISSLSKYTADDTKLEQLQQNITIIENLLLQLDSNILNNVSNFSGILNSSYSNLEQFIKNNFSLADTNLLSNTTVLDQRIFDNVSSLVAAINSNFSQLETFIVSNATTLDWRIFYNVTDLNTSIKTNKDLVNQLMLEMDVVLNEINCGNIYGKSLVNGNCNLVVCPYVGQQNINGVCQCPLYSVVNSGQCQCPLNSKIIGFECSCLIPGQTIHSGVCI</sequence>
<reference evidence="2 3" key="2">
    <citation type="submission" date="2024-07" db="EMBL/GenBank/DDBJ databases">
        <authorList>
            <person name="Akdeniz Z."/>
        </authorList>
    </citation>
    <scope>NUCLEOTIDE SEQUENCE [LARGE SCALE GENOMIC DNA]</scope>
</reference>
<dbReference type="EMBL" id="CAXDID020000135">
    <property type="protein sequence ID" value="CAL6036916.1"/>
    <property type="molecule type" value="Genomic_DNA"/>
</dbReference>
<comment type="caution">
    <text evidence="1">The sequence shown here is derived from an EMBL/GenBank/DDBJ whole genome shotgun (WGS) entry which is preliminary data.</text>
</comment>
<protein>
    <submittedName>
        <fullName evidence="2">Hypothetical_protein</fullName>
    </submittedName>
</protein>
<name>A0AA86UAR5_9EUKA</name>
<dbReference type="AlphaFoldDB" id="A0AA86UAR5"/>
<proteinExistence type="predicted"/>
<reference evidence="1" key="1">
    <citation type="submission" date="2023-06" db="EMBL/GenBank/DDBJ databases">
        <authorList>
            <person name="Kurt Z."/>
        </authorList>
    </citation>
    <scope>NUCLEOTIDE SEQUENCE</scope>
</reference>
<evidence type="ECO:0000313" key="2">
    <source>
        <dbReference type="EMBL" id="CAL6036916.1"/>
    </source>
</evidence>
<dbReference type="Proteomes" id="UP001642409">
    <property type="component" value="Unassembled WGS sequence"/>
</dbReference>
<dbReference type="EMBL" id="CATOUU010000720">
    <property type="protein sequence ID" value="CAI9943917.1"/>
    <property type="molecule type" value="Genomic_DNA"/>
</dbReference>
<gene>
    <name evidence="1" type="ORF">HINF_LOCUS31562</name>
    <name evidence="2" type="ORF">HINF_LOCUS36640</name>
</gene>
<keyword evidence="3" id="KW-1185">Reference proteome</keyword>
<accession>A0AA86UAR5</accession>
<evidence type="ECO:0000313" key="3">
    <source>
        <dbReference type="Proteomes" id="UP001642409"/>
    </source>
</evidence>
<organism evidence="1">
    <name type="scientific">Hexamita inflata</name>
    <dbReference type="NCBI Taxonomy" id="28002"/>
    <lineage>
        <taxon>Eukaryota</taxon>
        <taxon>Metamonada</taxon>
        <taxon>Diplomonadida</taxon>
        <taxon>Hexamitidae</taxon>
        <taxon>Hexamitinae</taxon>
        <taxon>Hexamita</taxon>
    </lineage>
</organism>